<dbReference type="Proteomes" id="UP001497392">
    <property type="component" value="Unassembled WGS sequence"/>
</dbReference>
<protein>
    <submittedName>
        <fullName evidence="3">G10756 protein</fullName>
    </submittedName>
</protein>
<comment type="similarity">
    <text evidence="1">Belongs to the thioredoxin family.</text>
</comment>
<evidence type="ECO:0000259" key="2">
    <source>
        <dbReference type="PROSITE" id="PS51352"/>
    </source>
</evidence>
<dbReference type="InterPro" id="IPR036249">
    <property type="entry name" value="Thioredoxin-like_sf"/>
</dbReference>
<dbReference type="Pfam" id="PF00085">
    <property type="entry name" value="Thioredoxin"/>
    <property type="match status" value="1"/>
</dbReference>
<dbReference type="Gene3D" id="3.40.30.10">
    <property type="entry name" value="Glutaredoxin"/>
    <property type="match status" value="1"/>
</dbReference>
<keyword evidence="4" id="KW-1185">Reference proteome</keyword>
<dbReference type="InterPro" id="IPR013766">
    <property type="entry name" value="Thioredoxin_domain"/>
</dbReference>
<dbReference type="EMBL" id="CAXHTA020000017">
    <property type="protein sequence ID" value="CAL5227740.1"/>
    <property type="molecule type" value="Genomic_DNA"/>
</dbReference>
<name>A0ABP1G8R1_9CHLO</name>
<comment type="caution">
    <text evidence="3">The sequence shown here is derived from an EMBL/GenBank/DDBJ whole genome shotgun (WGS) entry which is preliminary data.</text>
</comment>
<sequence length="241" mass="26803">MAEPDLATAPAASVCSTSGRPAALPFSHAAYERLQRPLTNFTASSRSAVAPSLRRSVVVSASRSPPKEPWWEKNNPPNMKGISSVQQFVDELALAGNSLVVVDFYAKWCNACRSLFPKLCQMGNDNPDIVILKVDFDENRDIAKALVIKVLPYFHFYRGADGRVAAFSASVSKIQRLRDALELHNSPRCQYTKFDGVEEFPGILPQYIESNVVLHNLPQSAESAWEMPEQERRETREPAPV</sequence>
<organism evidence="3 4">
    <name type="scientific">Coccomyxa viridis</name>
    <dbReference type="NCBI Taxonomy" id="1274662"/>
    <lineage>
        <taxon>Eukaryota</taxon>
        <taxon>Viridiplantae</taxon>
        <taxon>Chlorophyta</taxon>
        <taxon>core chlorophytes</taxon>
        <taxon>Trebouxiophyceae</taxon>
        <taxon>Trebouxiophyceae incertae sedis</taxon>
        <taxon>Coccomyxaceae</taxon>
        <taxon>Coccomyxa</taxon>
    </lineage>
</organism>
<evidence type="ECO:0000313" key="3">
    <source>
        <dbReference type="EMBL" id="CAL5227740.1"/>
    </source>
</evidence>
<dbReference type="CDD" id="cd02947">
    <property type="entry name" value="TRX_family"/>
    <property type="match status" value="1"/>
</dbReference>
<dbReference type="SUPFAM" id="SSF52833">
    <property type="entry name" value="Thioredoxin-like"/>
    <property type="match status" value="1"/>
</dbReference>
<gene>
    <name evidence="3" type="primary">g10756</name>
    <name evidence="3" type="ORF">VP750_LOCUS9646</name>
</gene>
<proteinExistence type="inferred from homology"/>
<dbReference type="PANTHER" id="PTHR43601:SF32">
    <property type="entry name" value="THIOREDOXIN-LIKE 2-2, CHLOROPLASTIC"/>
    <property type="match status" value="1"/>
</dbReference>
<dbReference type="PANTHER" id="PTHR43601">
    <property type="entry name" value="THIOREDOXIN, MITOCHONDRIAL"/>
    <property type="match status" value="1"/>
</dbReference>
<evidence type="ECO:0000256" key="1">
    <source>
        <dbReference type="ARBA" id="ARBA00008987"/>
    </source>
</evidence>
<feature type="domain" description="Thioredoxin" evidence="2">
    <location>
        <begin position="32"/>
        <end position="186"/>
    </location>
</feature>
<dbReference type="PROSITE" id="PS51352">
    <property type="entry name" value="THIOREDOXIN_2"/>
    <property type="match status" value="1"/>
</dbReference>
<reference evidence="3 4" key="1">
    <citation type="submission" date="2024-06" db="EMBL/GenBank/DDBJ databases">
        <authorList>
            <person name="Kraege A."/>
            <person name="Thomma B."/>
        </authorList>
    </citation>
    <scope>NUCLEOTIDE SEQUENCE [LARGE SCALE GENOMIC DNA]</scope>
</reference>
<accession>A0ABP1G8R1</accession>
<evidence type="ECO:0000313" key="4">
    <source>
        <dbReference type="Proteomes" id="UP001497392"/>
    </source>
</evidence>